<dbReference type="Gene3D" id="1.25.40.10">
    <property type="entry name" value="Tetratricopeptide repeat domain"/>
    <property type="match status" value="1"/>
</dbReference>
<evidence type="ECO:0000313" key="1">
    <source>
        <dbReference type="EMBL" id="KKM87323.1"/>
    </source>
</evidence>
<reference evidence="1" key="1">
    <citation type="journal article" date="2015" name="Nature">
        <title>Complex archaea that bridge the gap between prokaryotes and eukaryotes.</title>
        <authorList>
            <person name="Spang A."/>
            <person name="Saw J.H."/>
            <person name="Jorgensen S.L."/>
            <person name="Zaremba-Niedzwiedzka K."/>
            <person name="Martijn J."/>
            <person name="Lind A.E."/>
            <person name="van Eijk R."/>
            <person name="Schleper C."/>
            <person name="Guy L."/>
            <person name="Ettema T.J."/>
        </authorList>
    </citation>
    <scope>NUCLEOTIDE SEQUENCE</scope>
</reference>
<dbReference type="Pfam" id="PF13181">
    <property type="entry name" value="TPR_8"/>
    <property type="match status" value="1"/>
</dbReference>
<organism evidence="1">
    <name type="scientific">marine sediment metagenome</name>
    <dbReference type="NCBI Taxonomy" id="412755"/>
    <lineage>
        <taxon>unclassified sequences</taxon>
        <taxon>metagenomes</taxon>
        <taxon>ecological metagenomes</taxon>
    </lineage>
</organism>
<comment type="caution">
    <text evidence="1">The sequence shown here is derived from an EMBL/GenBank/DDBJ whole genome shotgun (WGS) entry which is preliminary data.</text>
</comment>
<accession>A0A0F9L078</accession>
<dbReference type="InterPro" id="IPR011990">
    <property type="entry name" value="TPR-like_helical_dom_sf"/>
</dbReference>
<dbReference type="PROSITE" id="PS50005">
    <property type="entry name" value="TPR"/>
    <property type="match status" value="1"/>
</dbReference>
<protein>
    <submittedName>
        <fullName evidence="1">Uncharacterized protein</fullName>
    </submittedName>
</protein>
<name>A0A0F9L078_9ZZZZ</name>
<dbReference type="SUPFAM" id="SSF48452">
    <property type="entry name" value="TPR-like"/>
    <property type="match status" value="1"/>
</dbReference>
<dbReference type="InterPro" id="IPR019734">
    <property type="entry name" value="TPR_rpt"/>
</dbReference>
<dbReference type="AlphaFoldDB" id="A0A0F9L078"/>
<gene>
    <name evidence="1" type="ORF">LCGC14_1270070</name>
</gene>
<proteinExistence type="predicted"/>
<dbReference type="EMBL" id="LAZR01007118">
    <property type="protein sequence ID" value="KKM87323.1"/>
    <property type="molecule type" value="Genomic_DNA"/>
</dbReference>
<sequence>MKEFKISDFLTVRLEEGATNIYVKEERFIQCKYLLINFLPDEYQGLEAIDSIDEAVEKLDHSLETESILEYEIDPEMEFWAHCSNLQVWYENGYDTRLIHKNLSFPLLSRLADVGDIDAYKMLKEEIAIRFASGYLPVQLYLITQYYLTRLLKEELKTIIDEPLVDKLIQAYPIDLLLISELGVICGKIGLLEKGITIMDELESQNPLDYRIWEAIGRFYFNHLKNIPEALRVYKQAFKLKPDSAFIANRIGEMYLDLKEYDNAKPFLEESTKLNPNYSWSWTNLGVL</sequence>
<dbReference type="SMART" id="SM00028">
    <property type="entry name" value="TPR"/>
    <property type="match status" value="2"/>
</dbReference>